<dbReference type="Proteomes" id="UP000008237">
    <property type="component" value="Unassembled WGS sequence"/>
</dbReference>
<dbReference type="InParanoid" id="E2B4R8"/>
<keyword evidence="3" id="KW-0862">Zinc</keyword>
<feature type="domain" description="MYND-type" evidence="4">
    <location>
        <begin position="6"/>
        <end position="46"/>
    </location>
</feature>
<keyword evidence="1" id="KW-0479">Metal-binding</keyword>
<accession>E2B4R8</accession>
<proteinExistence type="predicted"/>
<organism evidence="6">
    <name type="scientific">Harpegnathos saltator</name>
    <name type="common">Jerdon's jumping ant</name>
    <dbReference type="NCBI Taxonomy" id="610380"/>
    <lineage>
        <taxon>Eukaryota</taxon>
        <taxon>Metazoa</taxon>
        <taxon>Ecdysozoa</taxon>
        <taxon>Arthropoda</taxon>
        <taxon>Hexapoda</taxon>
        <taxon>Insecta</taxon>
        <taxon>Pterygota</taxon>
        <taxon>Neoptera</taxon>
        <taxon>Endopterygota</taxon>
        <taxon>Hymenoptera</taxon>
        <taxon>Apocrita</taxon>
        <taxon>Aculeata</taxon>
        <taxon>Formicoidea</taxon>
        <taxon>Formicidae</taxon>
        <taxon>Ponerinae</taxon>
        <taxon>Ponerini</taxon>
        <taxon>Harpegnathos</taxon>
    </lineage>
</organism>
<reference evidence="5 6" key="1">
    <citation type="journal article" date="2010" name="Science">
        <title>Genomic comparison of the ants Camponotus floridanus and Harpegnathos saltator.</title>
        <authorList>
            <person name="Bonasio R."/>
            <person name="Zhang G."/>
            <person name="Ye C."/>
            <person name="Mutti N.S."/>
            <person name="Fang X."/>
            <person name="Qin N."/>
            <person name="Donahue G."/>
            <person name="Yang P."/>
            <person name="Li Q."/>
            <person name="Li C."/>
            <person name="Zhang P."/>
            <person name="Huang Z."/>
            <person name="Berger S.L."/>
            <person name="Reinberg D."/>
            <person name="Wang J."/>
            <person name="Liebig J."/>
        </authorList>
    </citation>
    <scope>NUCLEOTIDE SEQUENCE [LARGE SCALE GENOMIC DNA]</scope>
    <source>
        <strain evidence="5 6">R22 G/1</strain>
    </source>
</reference>
<evidence type="ECO:0000256" key="2">
    <source>
        <dbReference type="ARBA" id="ARBA00022771"/>
    </source>
</evidence>
<feature type="non-terminal residue" evidence="5">
    <location>
        <position position="1"/>
    </location>
</feature>
<dbReference type="Gene3D" id="6.10.140.2220">
    <property type="match status" value="1"/>
</dbReference>
<name>E2B4R8_HARSA</name>
<dbReference type="Pfam" id="PF01753">
    <property type="entry name" value="zf-MYND"/>
    <property type="match status" value="1"/>
</dbReference>
<keyword evidence="6" id="KW-1185">Reference proteome</keyword>
<evidence type="ECO:0000256" key="3">
    <source>
        <dbReference type="ARBA" id="ARBA00022833"/>
    </source>
</evidence>
<evidence type="ECO:0000313" key="6">
    <source>
        <dbReference type="Proteomes" id="UP000008237"/>
    </source>
</evidence>
<evidence type="ECO:0000313" key="5">
    <source>
        <dbReference type="EMBL" id="EFN89312.1"/>
    </source>
</evidence>
<feature type="non-terminal residue" evidence="5">
    <location>
        <position position="140"/>
    </location>
</feature>
<dbReference type="AlphaFoldDB" id="E2B4R8"/>
<dbReference type="InterPro" id="IPR002893">
    <property type="entry name" value="Znf_MYND"/>
</dbReference>
<dbReference type="EMBL" id="GL445593">
    <property type="protein sequence ID" value="EFN89312.1"/>
    <property type="molecule type" value="Genomic_DNA"/>
</dbReference>
<keyword evidence="2" id="KW-0863">Zinc-finger</keyword>
<sequence>FHPNLCHVCKKTREMVNLTTCHRCFLISYCSEDHKNQHLLQHRKICTTMENYLRNNPEYLTRHFNEGEWLDAHFDFYRSIRQNLGRLLENYEEQMFVFARLCFICRQRTGLHSCKKCLSIDYCLEHKEEFEQKHEQKVCE</sequence>
<dbReference type="SUPFAM" id="SSF144232">
    <property type="entry name" value="HIT/MYND zinc finger-like"/>
    <property type="match status" value="1"/>
</dbReference>
<evidence type="ECO:0000256" key="1">
    <source>
        <dbReference type="ARBA" id="ARBA00022723"/>
    </source>
</evidence>
<gene>
    <name evidence="5" type="ORF">EAI_10206</name>
</gene>
<dbReference type="GO" id="GO:0008270">
    <property type="term" value="F:zinc ion binding"/>
    <property type="evidence" value="ECO:0007669"/>
    <property type="project" value="UniProtKB-KW"/>
</dbReference>
<evidence type="ECO:0000259" key="4">
    <source>
        <dbReference type="Pfam" id="PF01753"/>
    </source>
</evidence>
<protein>
    <recommendedName>
        <fullName evidence="4">MYND-type domain-containing protein</fullName>
    </recommendedName>
</protein>